<feature type="compositionally biased region" description="Polar residues" evidence="1">
    <location>
        <begin position="1"/>
        <end position="16"/>
    </location>
</feature>
<sequence>MYRRQTGTFRSKTVACTENPDPAEPVEHSNKEKTLAHSTNTAPTRWHGLRHQPSMCYRNTDTRGTVYTHARLPHCLGLLSYTAVHKLITLPPSLPC</sequence>
<proteinExistence type="predicted"/>
<comment type="caution">
    <text evidence="2">The sequence shown here is derived from an EMBL/GenBank/DDBJ whole genome shotgun (WGS) entry which is preliminary data.</text>
</comment>
<dbReference type="Proteomes" id="UP000735302">
    <property type="component" value="Unassembled WGS sequence"/>
</dbReference>
<evidence type="ECO:0000313" key="2">
    <source>
        <dbReference type="EMBL" id="GFN89374.1"/>
    </source>
</evidence>
<gene>
    <name evidence="2" type="ORF">PoB_001588000</name>
</gene>
<organism evidence="2 3">
    <name type="scientific">Plakobranchus ocellatus</name>
    <dbReference type="NCBI Taxonomy" id="259542"/>
    <lineage>
        <taxon>Eukaryota</taxon>
        <taxon>Metazoa</taxon>
        <taxon>Spiralia</taxon>
        <taxon>Lophotrochozoa</taxon>
        <taxon>Mollusca</taxon>
        <taxon>Gastropoda</taxon>
        <taxon>Heterobranchia</taxon>
        <taxon>Euthyneura</taxon>
        <taxon>Panpulmonata</taxon>
        <taxon>Sacoglossa</taxon>
        <taxon>Placobranchoidea</taxon>
        <taxon>Plakobranchidae</taxon>
        <taxon>Plakobranchus</taxon>
    </lineage>
</organism>
<evidence type="ECO:0000313" key="3">
    <source>
        <dbReference type="Proteomes" id="UP000735302"/>
    </source>
</evidence>
<reference evidence="2 3" key="1">
    <citation type="journal article" date="2021" name="Elife">
        <title>Chloroplast acquisition without the gene transfer in kleptoplastic sea slugs, Plakobranchus ocellatus.</title>
        <authorList>
            <person name="Maeda T."/>
            <person name="Takahashi S."/>
            <person name="Yoshida T."/>
            <person name="Shimamura S."/>
            <person name="Takaki Y."/>
            <person name="Nagai Y."/>
            <person name="Toyoda A."/>
            <person name="Suzuki Y."/>
            <person name="Arimoto A."/>
            <person name="Ishii H."/>
            <person name="Satoh N."/>
            <person name="Nishiyama T."/>
            <person name="Hasebe M."/>
            <person name="Maruyama T."/>
            <person name="Minagawa J."/>
            <person name="Obokata J."/>
            <person name="Shigenobu S."/>
        </authorList>
    </citation>
    <scope>NUCLEOTIDE SEQUENCE [LARGE SCALE GENOMIC DNA]</scope>
</reference>
<feature type="region of interest" description="Disordered" evidence="1">
    <location>
        <begin position="1"/>
        <end position="48"/>
    </location>
</feature>
<protein>
    <submittedName>
        <fullName evidence="2">Uncharacterized protein</fullName>
    </submittedName>
</protein>
<accession>A0AAV3Z1V6</accession>
<name>A0AAV3Z1V6_9GAST</name>
<evidence type="ECO:0000256" key="1">
    <source>
        <dbReference type="SAM" id="MobiDB-lite"/>
    </source>
</evidence>
<dbReference type="EMBL" id="BLXT01001930">
    <property type="protein sequence ID" value="GFN89374.1"/>
    <property type="molecule type" value="Genomic_DNA"/>
</dbReference>
<dbReference type="AlphaFoldDB" id="A0AAV3Z1V6"/>
<keyword evidence="3" id="KW-1185">Reference proteome</keyword>
<feature type="compositionally biased region" description="Basic and acidic residues" evidence="1">
    <location>
        <begin position="25"/>
        <end position="35"/>
    </location>
</feature>